<dbReference type="EMBL" id="JAAZSR010000075">
    <property type="protein sequence ID" value="NKX50266.1"/>
    <property type="molecule type" value="Genomic_DNA"/>
</dbReference>
<accession>A0ABX1JMA0</accession>
<name>A0ABX1JMA0_9MICC</name>
<protein>
    <submittedName>
        <fullName evidence="1">Beta-N-acetylhexosaminidase</fullName>
    </submittedName>
</protein>
<comment type="caution">
    <text evidence="1">The sequence shown here is derived from an EMBL/GenBank/DDBJ whole genome shotgun (WGS) entry which is preliminary data.</text>
</comment>
<evidence type="ECO:0000313" key="1">
    <source>
        <dbReference type="EMBL" id="NKX50266.1"/>
    </source>
</evidence>
<reference evidence="1 2" key="1">
    <citation type="submission" date="2020-04" db="EMBL/GenBank/DDBJ databases">
        <authorList>
            <person name="Liu S."/>
        </authorList>
    </citation>
    <scope>NUCLEOTIDE SEQUENCE [LARGE SCALE GENOMIC DNA]</scope>
    <source>
        <strain evidence="1 2">CGMCC 1.15091</strain>
    </source>
</reference>
<feature type="non-terminal residue" evidence="1">
    <location>
        <position position="1"/>
    </location>
</feature>
<dbReference type="Proteomes" id="UP000523795">
    <property type="component" value="Unassembled WGS sequence"/>
</dbReference>
<sequence length="99" mass="9720">SDPRDVQRLTEAARARGLQVGAGPVVALLDGAESGSGGIAVALDAPWGLAASDARLKAALYGDTPAAFEALLDYLTGKAPAPGKLPAKVGGYGIGTGCS</sequence>
<evidence type="ECO:0000313" key="2">
    <source>
        <dbReference type="Proteomes" id="UP000523795"/>
    </source>
</evidence>
<organism evidence="1 2">
    <name type="scientific">Arthrobacter deserti</name>
    <dbReference type="NCBI Taxonomy" id="1742687"/>
    <lineage>
        <taxon>Bacteria</taxon>
        <taxon>Bacillati</taxon>
        <taxon>Actinomycetota</taxon>
        <taxon>Actinomycetes</taxon>
        <taxon>Micrococcales</taxon>
        <taxon>Micrococcaceae</taxon>
        <taxon>Arthrobacter</taxon>
    </lineage>
</organism>
<gene>
    <name evidence="1" type="ORF">HER39_06725</name>
</gene>
<proteinExistence type="predicted"/>
<keyword evidence="2" id="KW-1185">Reference proteome</keyword>